<dbReference type="EMBL" id="UINC01038430">
    <property type="protein sequence ID" value="SVB35436.1"/>
    <property type="molecule type" value="Genomic_DNA"/>
</dbReference>
<sequence>MKTLPQLLDDQAAARQDHPALVLPGHTY</sequence>
<gene>
    <name evidence="1" type="ORF">METZ01_LOCUS188290</name>
</gene>
<dbReference type="AlphaFoldDB" id="A0A382DAB0"/>
<evidence type="ECO:0000313" key="1">
    <source>
        <dbReference type="EMBL" id="SVB35436.1"/>
    </source>
</evidence>
<reference evidence="1" key="1">
    <citation type="submission" date="2018-05" db="EMBL/GenBank/DDBJ databases">
        <authorList>
            <person name="Lanie J.A."/>
            <person name="Ng W.-L."/>
            <person name="Kazmierczak K.M."/>
            <person name="Andrzejewski T.M."/>
            <person name="Davidsen T.M."/>
            <person name="Wayne K.J."/>
            <person name="Tettelin H."/>
            <person name="Glass J.I."/>
            <person name="Rusch D."/>
            <person name="Podicherti R."/>
            <person name="Tsui H.-C.T."/>
            <person name="Winkler M.E."/>
        </authorList>
    </citation>
    <scope>NUCLEOTIDE SEQUENCE</scope>
</reference>
<feature type="non-terminal residue" evidence="1">
    <location>
        <position position="28"/>
    </location>
</feature>
<organism evidence="1">
    <name type="scientific">marine metagenome</name>
    <dbReference type="NCBI Taxonomy" id="408172"/>
    <lineage>
        <taxon>unclassified sequences</taxon>
        <taxon>metagenomes</taxon>
        <taxon>ecological metagenomes</taxon>
    </lineage>
</organism>
<name>A0A382DAB0_9ZZZZ</name>
<proteinExistence type="predicted"/>
<protein>
    <submittedName>
        <fullName evidence="1">Uncharacterized protein</fullName>
    </submittedName>
</protein>
<accession>A0A382DAB0</accession>